<dbReference type="RefSeq" id="WP_179917187.1">
    <property type="nucleotide sequence ID" value="NZ_JACCDE010000042.1"/>
</dbReference>
<gene>
    <name evidence="1" type="ORF">HZS80_20815</name>
</gene>
<dbReference type="AlphaFoldDB" id="A0A7Z0LX95"/>
<protein>
    <submittedName>
        <fullName evidence="1">Uncharacterized protein</fullName>
    </submittedName>
</protein>
<keyword evidence="2" id="KW-1185">Reference proteome</keyword>
<proteinExistence type="predicted"/>
<reference evidence="1 2" key="1">
    <citation type="journal article" date="2003" name="Extremophiles">
        <title>Halomonas glaciei sp. nov. isolated from fast ice of Adelie Land, Antarctica.</title>
        <authorList>
            <person name="Reddy G.S."/>
            <person name="Raghavan P.U."/>
            <person name="Sarita N.B."/>
            <person name="Prakash J.S."/>
            <person name="Nagesh N."/>
            <person name="Delille D."/>
            <person name="Shivaji S."/>
        </authorList>
    </citation>
    <scope>NUCLEOTIDE SEQUENCE [LARGE SCALE GENOMIC DNA]</scope>
    <source>
        <strain evidence="1 2">DD39</strain>
    </source>
</reference>
<comment type="caution">
    <text evidence="1">The sequence shown here is derived from an EMBL/GenBank/DDBJ whole genome shotgun (WGS) entry which is preliminary data.</text>
</comment>
<organism evidence="1 2">
    <name type="scientific">Vreelandella glaciei</name>
    <dbReference type="NCBI Taxonomy" id="186761"/>
    <lineage>
        <taxon>Bacteria</taxon>
        <taxon>Pseudomonadati</taxon>
        <taxon>Pseudomonadota</taxon>
        <taxon>Gammaproteobacteria</taxon>
        <taxon>Oceanospirillales</taxon>
        <taxon>Halomonadaceae</taxon>
        <taxon>Vreelandella</taxon>
    </lineage>
</organism>
<dbReference type="EMBL" id="JACCDE010000042">
    <property type="protein sequence ID" value="NYS80110.1"/>
    <property type="molecule type" value="Genomic_DNA"/>
</dbReference>
<dbReference type="Proteomes" id="UP000526892">
    <property type="component" value="Unassembled WGS sequence"/>
</dbReference>
<accession>A0A7Z0LX95</accession>
<evidence type="ECO:0000313" key="2">
    <source>
        <dbReference type="Proteomes" id="UP000526892"/>
    </source>
</evidence>
<sequence length="101" mass="10861">MKLLNNQTENGTSNEYRHPGQMLNIYVAGNLGGGTVTVEAQLPDKSGWLPISGGVLEGPGLHLLNAAPLTIRVSLSGAANPELNVWVESDDTTTYRRVFKK</sequence>
<evidence type="ECO:0000313" key="1">
    <source>
        <dbReference type="EMBL" id="NYS80110.1"/>
    </source>
</evidence>
<name>A0A7Z0LX95_9GAMM</name>